<dbReference type="AlphaFoldDB" id="A0A3A4B5E2"/>
<name>A0A3A4B5E2_9ACTN</name>
<sequence>METIEIAPGLSVLYGPAPGEPEHAAIAAAYRDFYVGVYRAVVTKGADRAWREAVADSDRGIETKARLARTIPQDAVEGFSPGDRGSVRLTRLAVESVYQGKGAALAVCVDRRGVRPGPTAGKRAPASRALVALAKGQDGRWRVSTFRPHPNEQAKECLR</sequence>
<comment type="caution">
    <text evidence="1">The sequence shown here is derived from an EMBL/GenBank/DDBJ whole genome shotgun (WGS) entry which is preliminary data.</text>
</comment>
<evidence type="ECO:0000313" key="1">
    <source>
        <dbReference type="EMBL" id="RJL33557.1"/>
    </source>
</evidence>
<dbReference type="Proteomes" id="UP000265768">
    <property type="component" value="Unassembled WGS sequence"/>
</dbReference>
<accession>A0A3A4B5E2</accession>
<keyword evidence="2" id="KW-1185">Reference proteome</keyword>
<protein>
    <submittedName>
        <fullName evidence="1">Uncharacterized protein</fullName>
    </submittedName>
</protein>
<reference evidence="1 2" key="1">
    <citation type="submission" date="2018-09" db="EMBL/GenBank/DDBJ databases">
        <title>YIM 75507 draft genome.</title>
        <authorList>
            <person name="Tang S."/>
            <person name="Feng Y."/>
        </authorList>
    </citation>
    <scope>NUCLEOTIDE SEQUENCE [LARGE SCALE GENOMIC DNA]</scope>
    <source>
        <strain evidence="1 2">YIM 75507</strain>
    </source>
</reference>
<dbReference type="EMBL" id="QZEY01000003">
    <property type="protein sequence ID" value="RJL33557.1"/>
    <property type="molecule type" value="Genomic_DNA"/>
</dbReference>
<proteinExistence type="predicted"/>
<gene>
    <name evidence="1" type="ORF">D5H75_12410</name>
</gene>
<evidence type="ECO:0000313" key="2">
    <source>
        <dbReference type="Proteomes" id="UP000265768"/>
    </source>
</evidence>
<organism evidence="1 2">
    <name type="scientific">Bailinhaonella thermotolerans</name>
    <dbReference type="NCBI Taxonomy" id="1070861"/>
    <lineage>
        <taxon>Bacteria</taxon>
        <taxon>Bacillati</taxon>
        <taxon>Actinomycetota</taxon>
        <taxon>Actinomycetes</taxon>
        <taxon>Streptosporangiales</taxon>
        <taxon>Streptosporangiaceae</taxon>
        <taxon>Bailinhaonella</taxon>
    </lineage>
</organism>